<dbReference type="AlphaFoldDB" id="A0A5D0RK75"/>
<protein>
    <submittedName>
        <fullName evidence="3">Xanthine dehydrogenase family protein molybdopterin-binding subunit</fullName>
    </submittedName>
</protein>
<dbReference type="RefSeq" id="WP_148377977.1">
    <property type="nucleotide sequence ID" value="NZ_VSIY01000009.1"/>
</dbReference>
<dbReference type="Proteomes" id="UP000322080">
    <property type="component" value="Unassembled WGS sequence"/>
</dbReference>
<keyword evidence="1" id="KW-0472">Membrane</keyword>
<dbReference type="EMBL" id="VSIY01000009">
    <property type="protein sequence ID" value="TYB80914.1"/>
    <property type="molecule type" value="Genomic_DNA"/>
</dbReference>
<keyword evidence="1" id="KW-0812">Transmembrane</keyword>
<dbReference type="PANTHER" id="PTHR47495:SF2">
    <property type="entry name" value="ALDEHYDE DEHYDROGENASE"/>
    <property type="match status" value="1"/>
</dbReference>
<reference evidence="3 4" key="1">
    <citation type="submission" date="2019-08" db="EMBL/GenBank/DDBJ databases">
        <title>Identification of a novel species of the genus Boseongicola.</title>
        <authorList>
            <person name="Zhang X.-Q."/>
        </authorList>
    </citation>
    <scope>NUCLEOTIDE SEQUENCE [LARGE SCALE GENOMIC DNA]</scope>
    <source>
        <strain evidence="3 4">HY14</strain>
    </source>
</reference>
<dbReference type="Pfam" id="PF02738">
    <property type="entry name" value="MoCoBD_1"/>
    <property type="match status" value="1"/>
</dbReference>
<name>A0A5D0RK75_9RHOB</name>
<evidence type="ECO:0000313" key="3">
    <source>
        <dbReference type="EMBL" id="TYB80914.1"/>
    </source>
</evidence>
<keyword evidence="1" id="KW-1133">Transmembrane helix</keyword>
<dbReference type="InterPro" id="IPR037165">
    <property type="entry name" value="AldOxase/xan_DH_Mopterin-bd_sf"/>
</dbReference>
<organism evidence="3 4">
    <name type="scientific">Maritimibacter fusiformis</name>
    <dbReference type="NCBI Taxonomy" id="2603819"/>
    <lineage>
        <taxon>Bacteria</taxon>
        <taxon>Pseudomonadati</taxon>
        <taxon>Pseudomonadota</taxon>
        <taxon>Alphaproteobacteria</taxon>
        <taxon>Rhodobacterales</taxon>
        <taxon>Roseobacteraceae</taxon>
        <taxon>Maritimibacter</taxon>
    </lineage>
</organism>
<feature type="domain" description="Aldehyde oxidase/xanthine dehydrogenase a/b hammerhead" evidence="2">
    <location>
        <begin position="233"/>
        <end position="311"/>
    </location>
</feature>
<proteinExistence type="predicted"/>
<dbReference type="SMART" id="SM01008">
    <property type="entry name" value="Ald_Xan_dh_C"/>
    <property type="match status" value="1"/>
</dbReference>
<dbReference type="PROSITE" id="PS51318">
    <property type="entry name" value="TAT"/>
    <property type="match status" value="1"/>
</dbReference>
<dbReference type="InterPro" id="IPR052516">
    <property type="entry name" value="N-heterocyclic_Hydroxylase"/>
</dbReference>
<evidence type="ECO:0000256" key="1">
    <source>
        <dbReference type="SAM" id="Phobius"/>
    </source>
</evidence>
<dbReference type="Gene3D" id="3.30.365.10">
    <property type="entry name" value="Aldehyde oxidase/xanthine dehydrogenase, molybdopterin binding domain"/>
    <property type="match status" value="4"/>
</dbReference>
<dbReference type="InterPro" id="IPR000674">
    <property type="entry name" value="Ald_Oxase/Xan_DH_a/b"/>
</dbReference>
<accession>A0A5D0RK75</accession>
<dbReference type="PIRSF" id="PIRSF036389">
    <property type="entry name" value="IOR_B"/>
    <property type="match status" value="1"/>
</dbReference>
<dbReference type="InterPro" id="IPR012368">
    <property type="entry name" value="OxRdtase_Mopterin-bd_su_IorB"/>
</dbReference>
<keyword evidence="4" id="KW-1185">Reference proteome</keyword>
<dbReference type="PANTHER" id="PTHR47495">
    <property type="entry name" value="ALDEHYDE DEHYDROGENASE"/>
    <property type="match status" value="1"/>
</dbReference>
<sequence>MGRLRTFTRRTFIVGSVAVAGGVAFGAYQVLRPAKGPGAPEDGLRLNPWVLIDARGVTVIVPRAEMGQGVQTTLAALVAEEMEMPLGDIRVEHGPPAEVYANMSLLIPRDYDAKRPGAVMETLYQAMPKVLGLQITGGSFSAFDAYEPMRKAGAAAREVLREAGAARLGVGLDQVRAEAGAIVATDGSRIPYADLAEDAAKIEPPKSPRLKDPADWSILGKSQIRLDQPAKATGTATFAIDVRRPDMRFATVRMSPRLGGGMVSFDASVAETMPGVEKVVDLGDGFAVVATNTWLAMQAAEAVTVEWGAAPYPAETDAIFARIEDAFADKPNITARDEGDVEADGSGDLVEAEYRVPYLAHATMEPMNSTALFTGDGLELWSGNQAPIMLQKAAAEAVGLDQDAVTLHTTIMGGGFGRRASIDFGVIAARVAQAMPGTPVQVTWSREEDMRHDHYRPGAIARMAARLDGGKVAMLTGDVACGSVMGSQMSIPMADRTIVEGIGDQPYRIENRRIRGYAADVAVPLGYWRSVGNSQNAFFHESFIDEMAHAAGADPVEFRLGLIRPEHARSAAVVEKVAEMAGWTGKTPEGVGRGVAFTHSFGTPVAEVIEVVDEDGSIRIAKVWIAADMGVILDPGNCEAQLTGGCVFGLTAAVHGKITFADGMVNEGNFTDYELLRMSNVPEFEVALMANADRPGGVGEVGTPPAAPALANAIFDLTGERVRQLPLIDRFDFVG</sequence>
<evidence type="ECO:0000313" key="4">
    <source>
        <dbReference type="Proteomes" id="UP000322080"/>
    </source>
</evidence>
<dbReference type="GO" id="GO:0016491">
    <property type="term" value="F:oxidoreductase activity"/>
    <property type="evidence" value="ECO:0007669"/>
    <property type="project" value="InterPro"/>
</dbReference>
<dbReference type="InterPro" id="IPR008274">
    <property type="entry name" value="AldOxase/xan_DH_MoCoBD1"/>
</dbReference>
<dbReference type="Gene3D" id="3.90.1170.50">
    <property type="entry name" value="Aldehyde oxidase/xanthine dehydrogenase, a/b hammerhead"/>
    <property type="match status" value="1"/>
</dbReference>
<dbReference type="Pfam" id="PF20256">
    <property type="entry name" value="MoCoBD_2"/>
    <property type="match status" value="2"/>
</dbReference>
<comment type="caution">
    <text evidence="3">The sequence shown here is derived from an EMBL/GenBank/DDBJ whole genome shotgun (WGS) entry which is preliminary data.</text>
</comment>
<gene>
    <name evidence="3" type="ORF">FVF75_10700</name>
</gene>
<dbReference type="InterPro" id="IPR046867">
    <property type="entry name" value="AldOxase/xan_DH_MoCoBD2"/>
</dbReference>
<evidence type="ECO:0000259" key="2">
    <source>
        <dbReference type="SMART" id="SM01008"/>
    </source>
</evidence>
<dbReference type="InterPro" id="IPR006311">
    <property type="entry name" value="TAT_signal"/>
</dbReference>
<dbReference type="SUPFAM" id="SSF56003">
    <property type="entry name" value="Molybdenum cofactor-binding domain"/>
    <property type="match status" value="2"/>
</dbReference>
<feature type="transmembrane region" description="Helical" evidence="1">
    <location>
        <begin position="12"/>
        <end position="31"/>
    </location>
</feature>